<feature type="transmembrane region" description="Helical" evidence="5">
    <location>
        <begin position="310"/>
        <end position="335"/>
    </location>
</feature>
<comment type="subcellular location">
    <subcellularLocation>
        <location evidence="1">Membrane</location>
        <topology evidence="1">Multi-pass membrane protein</topology>
    </subcellularLocation>
</comment>
<dbReference type="Gene3D" id="1.20.1740.10">
    <property type="entry name" value="Amino acid/polyamine transporter I"/>
    <property type="match status" value="2"/>
</dbReference>
<feature type="transmembrane region" description="Helical" evidence="5">
    <location>
        <begin position="58"/>
        <end position="77"/>
    </location>
</feature>
<evidence type="ECO:0000313" key="7">
    <source>
        <dbReference type="WBParaSite" id="MBELARI_LOCUS17703"/>
    </source>
</evidence>
<dbReference type="PANTHER" id="PTHR43243">
    <property type="entry name" value="INNER MEMBRANE TRANSPORTER YGJI-RELATED"/>
    <property type="match status" value="1"/>
</dbReference>
<name>A0AAF3EU63_9BILA</name>
<feature type="transmembrane region" description="Helical" evidence="5">
    <location>
        <begin position="585"/>
        <end position="605"/>
    </location>
</feature>
<feature type="transmembrane region" description="Helical" evidence="5">
    <location>
        <begin position="643"/>
        <end position="661"/>
    </location>
</feature>
<keyword evidence="3 5" id="KW-1133">Transmembrane helix</keyword>
<reference evidence="7" key="1">
    <citation type="submission" date="2024-02" db="UniProtKB">
        <authorList>
            <consortium name="WormBaseParasite"/>
        </authorList>
    </citation>
    <scope>IDENTIFICATION</scope>
</reference>
<evidence type="ECO:0000256" key="3">
    <source>
        <dbReference type="ARBA" id="ARBA00022989"/>
    </source>
</evidence>
<feature type="transmembrane region" description="Helical" evidence="5">
    <location>
        <begin position="261"/>
        <end position="285"/>
    </location>
</feature>
<feature type="transmembrane region" description="Helical" evidence="5">
    <location>
        <begin position="24"/>
        <end position="46"/>
    </location>
</feature>
<dbReference type="Pfam" id="PF13520">
    <property type="entry name" value="AA_permease_2"/>
    <property type="match status" value="1"/>
</dbReference>
<organism evidence="6 7">
    <name type="scientific">Mesorhabditis belari</name>
    <dbReference type="NCBI Taxonomy" id="2138241"/>
    <lineage>
        <taxon>Eukaryota</taxon>
        <taxon>Metazoa</taxon>
        <taxon>Ecdysozoa</taxon>
        <taxon>Nematoda</taxon>
        <taxon>Chromadorea</taxon>
        <taxon>Rhabditida</taxon>
        <taxon>Rhabditina</taxon>
        <taxon>Rhabditomorpha</taxon>
        <taxon>Rhabditoidea</taxon>
        <taxon>Rhabditidae</taxon>
        <taxon>Mesorhabditinae</taxon>
        <taxon>Mesorhabditis</taxon>
    </lineage>
</organism>
<feature type="transmembrane region" description="Helical" evidence="5">
    <location>
        <begin position="355"/>
        <end position="373"/>
    </location>
</feature>
<feature type="transmembrane region" description="Helical" evidence="5">
    <location>
        <begin position="164"/>
        <end position="184"/>
    </location>
</feature>
<dbReference type="AlphaFoldDB" id="A0AAF3EU63"/>
<evidence type="ECO:0000256" key="5">
    <source>
        <dbReference type="SAM" id="Phobius"/>
    </source>
</evidence>
<evidence type="ECO:0000256" key="4">
    <source>
        <dbReference type="ARBA" id="ARBA00023136"/>
    </source>
</evidence>
<dbReference type="WBParaSite" id="MBELARI_LOCUS17703">
    <property type="protein sequence ID" value="MBELARI_LOCUS17703"/>
    <property type="gene ID" value="MBELARI_LOCUS17703"/>
</dbReference>
<dbReference type="Proteomes" id="UP000887575">
    <property type="component" value="Unassembled WGS sequence"/>
</dbReference>
<protein>
    <submittedName>
        <fullName evidence="7">Uncharacterized protein</fullName>
    </submittedName>
</protein>
<proteinExistence type="predicted"/>
<dbReference type="GO" id="GO:0015171">
    <property type="term" value="F:amino acid transmembrane transporter activity"/>
    <property type="evidence" value="ECO:0007669"/>
    <property type="project" value="TreeGrafter"/>
</dbReference>
<feature type="transmembrane region" description="Helical" evidence="5">
    <location>
        <begin position="560"/>
        <end position="579"/>
    </location>
</feature>
<feature type="transmembrane region" description="Helical" evidence="5">
    <location>
        <begin position="617"/>
        <end position="637"/>
    </location>
</feature>
<dbReference type="PANTHER" id="PTHR43243:SF20">
    <property type="entry name" value="CATIONIC AMINO ACID TRANSPORTER 3"/>
    <property type="match status" value="1"/>
</dbReference>
<evidence type="ECO:0000313" key="6">
    <source>
        <dbReference type="Proteomes" id="UP000887575"/>
    </source>
</evidence>
<dbReference type="GO" id="GO:0005886">
    <property type="term" value="C:plasma membrane"/>
    <property type="evidence" value="ECO:0007669"/>
    <property type="project" value="TreeGrafter"/>
</dbReference>
<evidence type="ECO:0000256" key="1">
    <source>
        <dbReference type="ARBA" id="ARBA00004141"/>
    </source>
</evidence>
<feature type="transmembrane region" description="Helical" evidence="5">
    <location>
        <begin position="89"/>
        <end position="110"/>
    </location>
</feature>
<sequence length="712" mass="79531">MQSLFRTRRIDEGFLRHSEWSRKLGAPSMIGIAWMFSIPLCVFVLTPHSLSTLSGPSTTLAIILAFIVSISTMLHLAELSCAMPKNCSPYHFAFSTIGELPAFIFGWLSLTQSATISALLCNSWGRHMNLLTGGALHQISLVKWESTQQNSTILQQFLGEHVDVAALIAITLALPILFCSLTVVGTVSVCLVIVTCLILFSCSLVAFFHADTLNWMKTSFFANGYNGFLRSASTFLCLSIGVDTLSSLLEETSHPRKKIGSMFPLLTVIISLMVFIFSTVISLAIDPQRITERSTVPELFQLANVPTARYLMTVGSVCGLSGAVFVSFLPGSRIFSQLTNDHLLPLPRDSSHRPYTSIFFYSLLVFSLLFFHHKFLIDIAIFCTILRGIFVISLTHIQHFLPEPIGFTHESAHYKKIRIVSRGSNSIAITSSFASSISEAAVLQMKVAKTETDKLQNRLERRLTESSQLIGIPKSVSQYQTIERNSRPGSISSFAAVNKGHNCIEEACSHTGSYGSGRAHLYSRIDPDIPNVSVFNAKNAHRQYFPIDPVENHLTAVRTLMLFLILSTLLALLVTTLDFIHVSSIVLFICLSTLLLLNLVIICRLQTNDHICKRQAITPYFPYSTYFTLFILCLLLSSTKFRTLFWAIIWTFSGIIIYFLYGFKNSTERYSTNCVILENTDARRAEEEEQCEQIVDGERMTSLESQNTLNIE</sequence>
<dbReference type="InterPro" id="IPR002293">
    <property type="entry name" value="AA/rel_permease1"/>
</dbReference>
<feature type="transmembrane region" description="Helical" evidence="5">
    <location>
        <begin position="189"/>
        <end position="208"/>
    </location>
</feature>
<keyword evidence="4 5" id="KW-0472">Membrane</keyword>
<keyword evidence="2 5" id="KW-0812">Transmembrane</keyword>
<accession>A0AAF3EU63</accession>
<keyword evidence="6" id="KW-1185">Reference proteome</keyword>
<evidence type="ECO:0000256" key="2">
    <source>
        <dbReference type="ARBA" id="ARBA00022692"/>
    </source>
</evidence>